<sequence>MKEKLIILIGIFFLFIGWKKESKPNLLQYINRVNKLEILTVDDKCGEWGGNERMLTIYRDDLKGQLLGDYIEKVKNCKDKKEAQITKSIKRIKLTQQETELILESVNELCEKKLNREDYPSHSGIFNRIMLSDSSIVIKDFPSVELTSLNKLVTELKKK</sequence>
<name>A0A3E0EL67_9FLAO</name>
<dbReference type="OrthoDB" id="881550at2"/>
<keyword evidence="2" id="KW-1185">Reference proteome</keyword>
<accession>A0A3E0EL67</accession>
<dbReference type="AlphaFoldDB" id="A0A3E0EL67"/>
<comment type="caution">
    <text evidence="1">The sequence shown here is derived from an EMBL/GenBank/DDBJ whole genome shotgun (WGS) entry which is preliminary data.</text>
</comment>
<dbReference type="RefSeq" id="WP_115813097.1">
    <property type="nucleotide sequence ID" value="NZ_QUNI01000005.1"/>
</dbReference>
<dbReference type="Proteomes" id="UP000257136">
    <property type="component" value="Unassembled WGS sequence"/>
</dbReference>
<reference evidence="1 2" key="1">
    <citation type="submission" date="2018-08" db="EMBL/GenBank/DDBJ databases">
        <title>Genomic Encyclopedia of Archaeal and Bacterial Type Strains, Phase II (KMG-II): from individual species to whole genera.</title>
        <authorList>
            <person name="Goeker M."/>
        </authorList>
    </citation>
    <scope>NUCLEOTIDE SEQUENCE [LARGE SCALE GENOMIC DNA]</scope>
    <source>
        <strain evidence="1 2">DSM 100880</strain>
    </source>
</reference>
<organism evidence="1 2">
    <name type="scientific">Flavobacterium aquicola</name>
    <dbReference type="NCBI Taxonomy" id="1682742"/>
    <lineage>
        <taxon>Bacteria</taxon>
        <taxon>Pseudomonadati</taxon>
        <taxon>Bacteroidota</taxon>
        <taxon>Flavobacteriia</taxon>
        <taxon>Flavobacteriales</taxon>
        <taxon>Flavobacteriaceae</taxon>
        <taxon>Flavobacterium</taxon>
    </lineage>
</organism>
<dbReference type="EMBL" id="QUNI01000005">
    <property type="protein sequence ID" value="REG99002.1"/>
    <property type="molecule type" value="Genomic_DNA"/>
</dbReference>
<protein>
    <submittedName>
        <fullName evidence="1">Uncharacterized protein</fullName>
    </submittedName>
</protein>
<evidence type="ECO:0000313" key="1">
    <source>
        <dbReference type="EMBL" id="REG99002.1"/>
    </source>
</evidence>
<gene>
    <name evidence="1" type="ORF">C8P67_105167</name>
</gene>
<evidence type="ECO:0000313" key="2">
    <source>
        <dbReference type="Proteomes" id="UP000257136"/>
    </source>
</evidence>
<proteinExistence type="predicted"/>